<dbReference type="InterPro" id="IPR056884">
    <property type="entry name" value="NPHP3-like_N"/>
</dbReference>
<dbReference type="OMA" id="HENANKE"/>
<dbReference type="InterPro" id="IPR036770">
    <property type="entry name" value="Ankyrin_rpt-contain_sf"/>
</dbReference>
<dbReference type="OrthoDB" id="1577640at2759"/>
<dbReference type="RefSeq" id="XP_003043745.1">
    <property type="nucleotide sequence ID" value="XM_003043699.1"/>
</dbReference>
<dbReference type="Pfam" id="PF24883">
    <property type="entry name" value="NPHP3_N"/>
    <property type="match status" value="1"/>
</dbReference>
<evidence type="ECO:0000313" key="6">
    <source>
        <dbReference type="Proteomes" id="UP000005206"/>
    </source>
</evidence>
<dbReference type="SUPFAM" id="SSF48403">
    <property type="entry name" value="Ankyrin repeat"/>
    <property type="match status" value="1"/>
</dbReference>
<dbReference type="Pfam" id="PF22939">
    <property type="entry name" value="WHD_GPIID"/>
    <property type="match status" value="1"/>
</dbReference>
<evidence type="ECO:0000259" key="3">
    <source>
        <dbReference type="Pfam" id="PF22939"/>
    </source>
</evidence>
<dbReference type="PROSITE" id="PS50088">
    <property type="entry name" value="ANK_REPEAT"/>
    <property type="match status" value="3"/>
</dbReference>
<feature type="repeat" description="ANK" evidence="2">
    <location>
        <begin position="579"/>
        <end position="612"/>
    </location>
</feature>
<feature type="non-terminal residue" evidence="5">
    <location>
        <position position="1"/>
    </location>
</feature>
<dbReference type="Gene3D" id="1.25.40.20">
    <property type="entry name" value="Ankyrin repeat-containing domain"/>
    <property type="match status" value="2"/>
</dbReference>
<dbReference type="Gene3D" id="3.40.50.300">
    <property type="entry name" value="P-loop containing nucleotide triphosphate hydrolases"/>
    <property type="match status" value="1"/>
</dbReference>
<feature type="repeat" description="ANK" evidence="2">
    <location>
        <begin position="613"/>
        <end position="638"/>
    </location>
</feature>
<dbReference type="EMBL" id="GG698919">
    <property type="protein sequence ID" value="EEU38032.1"/>
    <property type="molecule type" value="Genomic_DNA"/>
</dbReference>
<gene>
    <name evidence="5" type="ORF">NECHADRAFT_48126</name>
</gene>
<dbReference type="Pfam" id="PF12796">
    <property type="entry name" value="Ank_2"/>
    <property type="match status" value="2"/>
</dbReference>
<evidence type="ECO:0000256" key="2">
    <source>
        <dbReference type="PROSITE-ProRule" id="PRU00023"/>
    </source>
</evidence>
<proteinExistence type="predicted"/>
<keyword evidence="2" id="KW-0040">ANK repeat</keyword>
<keyword evidence="1" id="KW-0677">Repeat</keyword>
<evidence type="ECO:0000313" key="5">
    <source>
        <dbReference type="EMBL" id="EEU38032.1"/>
    </source>
</evidence>
<keyword evidence="6" id="KW-1185">Reference proteome</keyword>
<dbReference type="PANTHER" id="PTHR10039">
    <property type="entry name" value="AMELOGENIN"/>
    <property type="match status" value="1"/>
</dbReference>
<dbReference type="HOGENOM" id="CLU_000288_34_23_1"/>
<sequence>LNQSQDRQERLAILNWLSSFDHTAQQNDISARKQAGTGLWLLQSTEFASWMSTNGQTLFCPGIPGAGKTILSSIVVEELMKQFRDDASVCVAHIYFNYQQQENQTIDQVFGNLLRQLVAQQSNIPAAVEELYKEHIRWGSKLAFEEVRDLIHSLSSLYSKVFIIVDALDECPPRDGRRNTLLSEFMELQTTLSANLMCTSRPIPEIEAWFPKAILVEVRASEQDVQKYLDGQFRRLPGFVTRSPDLQEQIKSQLVQVVDGMFLLAHLHLESLMYKRTPKALRAALEGLPRGSTAYDDTYKQTMKRIQKQFPDRAELAVDVLQWIVCSKSPLTVSELQHALAVEVGEEDLDFDNLPDADDMVTACGGLVAVDQESGIIRLVHYTTQEYFERTRDTWFLNSEDQMTEVCLTYLSFNPFKRAHCHNGDEYRKRLQDWPFYRYACKHWGMHARQTPPARILAFFQLKQADVFDADAADKNGRAPLSYAAAEGYVEAVEVLLQRYKVNINSKDQDQTTPLSHAVQCGHEKVVKLLLQTPGVDVNSKDLTQRTPLSYAADYGLDVNYKSRAYFYLHVPNSREVEHGQTPLLIATKAWGPPDIVKLLLENGADANGASEDGATPLSNVTKRGDKALVDLLLEYGAKPVKPKRRRRVNKGWPESTHFQVSMISDPWQEIYPLS</sequence>
<name>C7ZD58_FUSV7</name>
<dbReference type="SMART" id="SM00248">
    <property type="entry name" value="ANK"/>
    <property type="match status" value="4"/>
</dbReference>
<dbReference type="PROSITE" id="PS50297">
    <property type="entry name" value="ANK_REP_REGION"/>
    <property type="match status" value="3"/>
</dbReference>
<evidence type="ECO:0000256" key="1">
    <source>
        <dbReference type="ARBA" id="ARBA00022737"/>
    </source>
</evidence>
<dbReference type="InterPro" id="IPR002110">
    <property type="entry name" value="Ankyrin_rpt"/>
</dbReference>
<dbReference type="eggNOG" id="KOG4177">
    <property type="taxonomic scope" value="Eukaryota"/>
</dbReference>
<dbReference type="Proteomes" id="UP000005206">
    <property type="component" value="Chromosome 9"/>
</dbReference>
<dbReference type="PRINTS" id="PR01415">
    <property type="entry name" value="ANKYRIN"/>
</dbReference>
<feature type="domain" description="Nephrocystin 3-like N-terminal" evidence="4">
    <location>
        <begin position="36"/>
        <end position="201"/>
    </location>
</feature>
<feature type="domain" description="GPI inositol-deacylase winged helix" evidence="3">
    <location>
        <begin position="315"/>
        <end position="388"/>
    </location>
</feature>
<organism evidence="5 6">
    <name type="scientific">Fusarium vanettenii (strain ATCC MYA-4622 / CBS 123669 / FGSC 9596 / NRRL 45880 / 77-13-4)</name>
    <name type="common">Fusarium solani subsp. pisi</name>
    <dbReference type="NCBI Taxonomy" id="660122"/>
    <lineage>
        <taxon>Eukaryota</taxon>
        <taxon>Fungi</taxon>
        <taxon>Dikarya</taxon>
        <taxon>Ascomycota</taxon>
        <taxon>Pezizomycotina</taxon>
        <taxon>Sordariomycetes</taxon>
        <taxon>Hypocreomycetidae</taxon>
        <taxon>Hypocreales</taxon>
        <taxon>Nectriaceae</taxon>
        <taxon>Fusarium</taxon>
        <taxon>Fusarium solani species complex</taxon>
        <taxon>Fusarium vanettenii</taxon>
    </lineage>
</organism>
<accession>C7ZD58</accession>
<dbReference type="STRING" id="660122.C7ZD58"/>
<dbReference type="AlphaFoldDB" id="C7ZD58"/>
<dbReference type="KEGG" id="nhe:NECHADRAFT_48126"/>
<dbReference type="VEuPathDB" id="FungiDB:NECHADRAFT_48126"/>
<dbReference type="InParanoid" id="C7ZD58"/>
<reference evidence="5 6" key="1">
    <citation type="journal article" date="2009" name="PLoS Genet.">
        <title>The genome of Nectria haematococca: contribution of supernumerary chromosomes to gene expansion.</title>
        <authorList>
            <person name="Coleman J.J."/>
            <person name="Rounsley S.D."/>
            <person name="Rodriguez-Carres M."/>
            <person name="Kuo A."/>
            <person name="Wasmann C.C."/>
            <person name="Grimwood J."/>
            <person name="Schmutz J."/>
            <person name="Taga M."/>
            <person name="White G.J."/>
            <person name="Zhou S."/>
            <person name="Schwartz D.C."/>
            <person name="Freitag M."/>
            <person name="Ma L.J."/>
            <person name="Danchin E.G."/>
            <person name="Henrissat B."/>
            <person name="Coutinho P.M."/>
            <person name="Nelson D.R."/>
            <person name="Straney D."/>
            <person name="Napoli C.A."/>
            <person name="Barker B.M."/>
            <person name="Gribskov M."/>
            <person name="Rep M."/>
            <person name="Kroken S."/>
            <person name="Molnar I."/>
            <person name="Rensing C."/>
            <person name="Kennell J.C."/>
            <person name="Zamora J."/>
            <person name="Farman M.L."/>
            <person name="Selker E.U."/>
            <person name="Salamov A."/>
            <person name="Shapiro H."/>
            <person name="Pangilinan J."/>
            <person name="Lindquist E."/>
            <person name="Lamers C."/>
            <person name="Grigoriev I.V."/>
            <person name="Geiser D.M."/>
            <person name="Covert S.F."/>
            <person name="Temporini E."/>
            <person name="Vanetten H.D."/>
        </authorList>
    </citation>
    <scope>NUCLEOTIDE SEQUENCE [LARGE SCALE GENOMIC DNA]</scope>
    <source>
        <strain evidence="6">ATCC MYA-4622 / CBS 123669 / FGSC 9596 / NRRL 45880 / 77-13-4</strain>
    </source>
</reference>
<dbReference type="InterPro" id="IPR027417">
    <property type="entry name" value="P-loop_NTPase"/>
</dbReference>
<dbReference type="InterPro" id="IPR054471">
    <property type="entry name" value="GPIID_WHD"/>
</dbReference>
<dbReference type="SUPFAM" id="SSF52540">
    <property type="entry name" value="P-loop containing nucleoside triphosphate hydrolases"/>
    <property type="match status" value="1"/>
</dbReference>
<dbReference type="GeneID" id="9670242"/>
<protein>
    <submittedName>
        <fullName evidence="5">Uncharacterized protein</fullName>
    </submittedName>
</protein>
<feature type="repeat" description="ANK" evidence="2">
    <location>
        <begin position="476"/>
        <end position="509"/>
    </location>
</feature>
<dbReference type="PANTHER" id="PTHR10039:SF15">
    <property type="entry name" value="NACHT DOMAIN-CONTAINING PROTEIN"/>
    <property type="match status" value="1"/>
</dbReference>
<evidence type="ECO:0000259" key="4">
    <source>
        <dbReference type="Pfam" id="PF24883"/>
    </source>
</evidence>